<sequence length="116" mass="14214">MKLNHLKISILYSMKIDIKRKFRFRYPKGSMLTNYHYMLNNSHHSLDRHDLSIENHFFLDFVPSTKTFIFENKIIIASLEPYFQLLPWHETVVFYKKYDFEIILNFNEELFIFIKG</sequence>
<protein>
    <submittedName>
        <fullName evidence="1">Uncharacterized protein</fullName>
    </submittedName>
</protein>
<organism evidence="1 2">
    <name type="scientific">Brachionus plicatilis</name>
    <name type="common">Marine rotifer</name>
    <name type="synonym">Brachionus muelleri</name>
    <dbReference type="NCBI Taxonomy" id="10195"/>
    <lineage>
        <taxon>Eukaryota</taxon>
        <taxon>Metazoa</taxon>
        <taxon>Spiralia</taxon>
        <taxon>Gnathifera</taxon>
        <taxon>Rotifera</taxon>
        <taxon>Eurotatoria</taxon>
        <taxon>Monogononta</taxon>
        <taxon>Pseudotrocha</taxon>
        <taxon>Ploima</taxon>
        <taxon>Brachionidae</taxon>
        <taxon>Brachionus</taxon>
    </lineage>
</organism>
<dbReference type="AlphaFoldDB" id="A0A3M7R9R9"/>
<dbReference type="EMBL" id="REGN01003909">
    <property type="protein sequence ID" value="RNA20171.1"/>
    <property type="molecule type" value="Genomic_DNA"/>
</dbReference>
<name>A0A3M7R9R9_BRAPC</name>
<accession>A0A3M7R9R9</accession>
<evidence type="ECO:0000313" key="1">
    <source>
        <dbReference type="EMBL" id="RNA20171.1"/>
    </source>
</evidence>
<dbReference type="Proteomes" id="UP000276133">
    <property type="component" value="Unassembled WGS sequence"/>
</dbReference>
<evidence type="ECO:0000313" key="2">
    <source>
        <dbReference type="Proteomes" id="UP000276133"/>
    </source>
</evidence>
<reference evidence="1 2" key="1">
    <citation type="journal article" date="2018" name="Sci. Rep.">
        <title>Genomic signatures of local adaptation to the degree of environmental predictability in rotifers.</title>
        <authorList>
            <person name="Franch-Gras L."/>
            <person name="Hahn C."/>
            <person name="Garcia-Roger E.M."/>
            <person name="Carmona M.J."/>
            <person name="Serra M."/>
            <person name="Gomez A."/>
        </authorList>
    </citation>
    <scope>NUCLEOTIDE SEQUENCE [LARGE SCALE GENOMIC DNA]</scope>
    <source>
        <strain evidence="1">HYR1</strain>
    </source>
</reference>
<keyword evidence="2" id="KW-1185">Reference proteome</keyword>
<gene>
    <name evidence="1" type="ORF">BpHYR1_043189</name>
</gene>
<proteinExistence type="predicted"/>
<comment type="caution">
    <text evidence="1">The sequence shown here is derived from an EMBL/GenBank/DDBJ whole genome shotgun (WGS) entry which is preliminary data.</text>
</comment>